<evidence type="ECO:0008006" key="3">
    <source>
        <dbReference type="Google" id="ProtNLM"/>
    </source>
</evidence>
<gene>
    <name evidence="2" type="ORF">HCOI_00049200</name>
</gene>
<evidence type="ECO:0000313" key="2">
    <source>
        <dbReference type="EMBL" id="CDL93719.1"/>
    </source>
</evidence>
<dbReference type="EMBL" id="CAVP010051991">
    <property type="protein sequence ID" value="CDL93719.1"/>
    <property type="molecule type" value="Genomic_DNA"/>
</dbReference>
<name>W6NCC6_HAECO</name>
<protein>
    <recommendedName>
        <fullName evidence="3">Secreted protein</fullName>
    </recommendedName>
</protein>
<feature type="chain" id="PRO_5004878876" description="Secreted protein" evidence="1">
    <location>
        <begin position="17"/>
        <end position="81"/>
    </location>
</feature>
<sequence>MHQGAAVSWVIAPVLAFAPQAQPAVAASAVGVLDSAVEPVGSAAGPVRFVAEKQQETEQPTVVHPLMWLEHRLTCRDSSAS</sequence>
<organism evidence="2">
    <name type="scientific">Haemonchus contortus</name>
    <name type="common">Barber pole worm</name>
    <dbReference type="NCBI Taxonomy" id="6289"/>
    <lineage>
        <taxon>Eukaryota</taxon>
        <taxon>Metazoa</taxon>
        <taxon>Ecdysozoa</taxon>
        <taxon>Nematoda</taxon>
        <taxon>Chromadorea</taxon>
        <taxon>Rhabditida</taxon>
        <taxon>Rhabditina</taxon>
        <taxon>Rhabditomorpha</taxon>
        <taxon>Strongyloidea</taxon>
        <taxon>Trichostrongylidae</taxon>
        <taxon>Haemonchus</taxon>
    </lineage>
</organism>
<proteinExistence type="predicted"/>
<comment type="caution">
    <text evidence="2">The sequence shown here is derived from an EMBL/GenBank/DDBJ whole genome shotgun (WGS) entry which is preliminary data.</text>
</comment>
<keyword evidence="1" id="KW-0732">Signal</keyword>
<dbReference type="AlphaFoldDB" id="W6NCC6"/>
<accession>W6NCC6</accession>
<reference evidence="2" key="2">
    <citation type="submission" date="2013-05" db="EMBL/GenBank/DDBJ databases">
        <title>The genome and transcriptome of Haemonchus contortus: a key model parasite for drug and vaccine discovery.</title>
        <authorList>
            <person name="Laing R."/>
            <person name="Kikuchi T."/>
            <person name="Martinelli A."/>
            <person name="Tsai I.J."/>
            <person name="Beech R.N."/>
            <person name="Redman E."/>
            <person name="Holroyd N."/>
            <person name="Bartley D.J."/>
            <person name="Beasley H."/>
            <person name="Britton C."/>
            <person name="Curran D."/>
            <person name="Devaney E."/>
            <person name="Gilabert A."/>
            <person name="Jackson F."/>
            <person name="Hunt M."/>
            <person name="Johnston S."/>
            <person name="Kryukov I."/>
            <person name="Li K."/>
            <person name="Morrison A.A."/>
            <person name="Reid A.J."/>
            <person name="Sargison N."/>
            <person name="Saunders G."/>
            <person name="Wasmuth J.D."/>
            <person name="Wolstenholme A."/>
            <person name="Berriman M."/>
            <person name="Gilleard J.S."/>
            <person name="Cotton J.A."/>
        </authorList>
    </citation>
    <scope>NUCLEOTIDE SEQUENCE [LARGE SCALE GENOMIC DNA]</scope>
    <source>
        <strain evidence="2">ISE/inbred ISE</strain>
    </source>
</reference>
<evidence type="ECO:0000256" key="1">
    <source>
        <dbReference type="SAM" id="SignalP"/>
    </source>
</evidence>
<feature type="signal peptide" evidence="1">
    <location>
        <begin position="1"/>
        <end position="16"/>
    </location>
</feature>
<reference evidence="2" key="1">
    <citation type="submission" date="2013-03" db="EMBL/GenBank/DDBJ databases">
        <authorList>
            <person name="Aslett M."/>
        </authorList>
    </citation>
    <scope>NUCLEOTIDE SEQUENCE [LARGE SCALE GENOMIC DNA]</scope>
    <source>
        <strain evidence="2">ISE/inbred ISE</strain>
    </source>
</reference>